<sequence>MRESWRYILRVDSTDFHPSKNTAMPGVPHLPASAPPLRLLPAGVLKRDYLKFSQLSVADELAIGEPLDDAQLKQALSAIECGSMRAARPAMKVFFDGCRFWLAGHFHRYEAARRLGALHQEFWCDIESGSKEAALRWAAGHPRVQSQRFLTAPVPPLRQLEPARYGSRTDR</sequence>
<dbReference type="Proteomes" id="UP001386437">
    <property type="component" value="Unassembled WGS sequence"/>
</dbReference>
<dbReference type="EMBL" id="JACFYJ010000049">
    <property type="protein sequence ID" value="MEI6000379.1"/>
    <property type="molecule type" value="Genomic_DNA"/>
</dbReference>
<name>A0ABU8IY07_9BURK</name>
<keyword evidence="2" id="KW-1185">Reference proteome</keyword>
<evidence type="ECO:0000313" key="2">
    <source>
        <dbReference type="Proteomes" id="UP001386437"/>
    </source>
</evidence>
<reference evidence="1 2" key="1">
    <citation type="journal article" date="2022" name="Arch. Microbiol.">
        <title>Paraburkholderia bengalensis sp. nov. isolated from roots of Oryza sativa, IR64.</title>
        <authorList>
            <person name="Nag P."/>
            <person name="Mondal N."/>
            <person name="Sarkar J."/>
            <person name="Das S."/>
        </authorList>
    </citation>
    <scope>NUCLEOTIDE SEQUENCE [LARGE SCALE GENOMIC DNA]</scope>
    <source>
        <strain evidence="1 2">IR64_4_BI</strain>
    </source>
</reference>
<gene>
    <name evidence="1" type="ORF">H3V53_25220</name>
</gene>
<organism evidence="1 2">
    <name type="scientific">Paraburkholderia bengalensis</name>
    <dbReference type="NCBI Taxonomy" id="2747562"/>
    <lineage>
        <taxon>Bacteria</taxon>
        <taxon>Pseudomonadati</taxon>
        <taxon>Pseudomonadota</taxon>
        <taxon>Betaproteobacteria</taxon>
        <taxon>Burkholderiales</taxon>
        <taxon>Burkholderiaceae</taxon>
        <taxon>Paraburkholderia</taxon>
    </lineage>
</organism>
<evidence type="ECO:0000313" key="1">
    <source>
        <dbReference type="EMBL" id="MEI6000379.1"/>
    </source>
</evidence>
<comment type="caution">
    <text evidence="1">The sequence shown here is derived from an EMBL/GenBank/DDBJ whole genome shotgun (WGS) entry which is preliminary data.</text>
</comment>
<dbReference type="RefSeq" id="WP_336600314.1">
    <property type="nucleotide sequence ID" value="NZ_JACFYJ010000049.1"/>
</dbReference>
<protein>
    <recommendedName>
        <fullName evidence="3">ParB/Sulfiredoxin domain-containing protein</fullName>
    </recommendedName>
</protein>
<evidence type="ECO:0008006" key="3">
    <source>
        <dbReference type="Google" id="ProtNLM"/>
    </source>
</evidence>
<accession>A0ABU8IY07</accession>
<proteinExistence type="predicted"/>